<dbReference type="RefSeq" id="WP_212527416.1">
    <property type="nucleotide sequence ID" value="NZ_JAGSOG010000018.1"/>
</dbReference>
<proteinExistence type="predicted"/>
<evidence type="ECO:0000313" key="3">
    <source>
        <dbReference type="Proteomes" id="UP000675781"/>
    </source>
</evidence>
<reference evidence="2" key="1">
    <citation type="submission" date="2021-04" db="EMBL/GenBank/DDBJ databases">
        <title>Genome based classification of Actinospica acidithermotolerans sp. nov., an actinobacterium isolated from an Indonesian hot spring.</title>
        <authorList>
            <person name="Kusuma A.B."/>
            <person name="Putra K.E."/>
            <person name="Nafisah S."/>
            <person name="Loh J."/>
            <person name="Nouioui I."/>
            <person name="Goodfellow M."/>
        </authorList>
    </citation>
    <scope>NUCLEOTIDE SEQUENCE</scope>
    <source>
        <strain evidence="2">CSCA 57</strain>
    </source>
</reference>
<feature type="compositionally biased region" description="Low complexity" evidence="1">
    <location>
        <begin position="74"/>
        <end position="88"/>
    </location>
</feature>
<organism evidence="2 3">
    <name type="scientific">Actinospica durhamensis</name>
    <dbReference type="NCBI Taxonomy" id="1508375"/>
    <lineage>
        <taxon>Bacteria</taxon>
        <taxon>Bacillati</taxon>
        <taxon>Actinomycetota</taxon>
        <taxon>Actinomycetes</taxon>
        <taxon>Catenulisporales</taxon>
        <taxon>Actinospicaceae</taxon>
        <taxon>Actinospica</taxon>
    </lineage>
</organism>
<evidence type="ECO:0000313" key="2">
    <source>
        <dbReference type="EMBL" id="MBR7832892.1"/>
    </source>
</evidence>
<sequence>MADGEEQRKLATALKDTIGGVAKDSSGKMAEFHEDTASIGEETSQALVDKDAGLAGDVTALHPDDAAPTVPKPTSAEADTASSTAAEDAASKEAADKAAAEEAARKAEKAAVPKRVAELRNQGHGPARHLDASDKQLEERLGKPVLQGNPPRTQLNSDGYVVSSKKIDPARPGAGGLADTDPLKYKDMYKTNAAGNPMNHSCGQYSTAFGDPESMVKADAAARAGIPAGAAGRQVVTVDAGTAIGADGVSGLRGKYIDPANPMTGTQVNYKDVNFGGAKITAVYDQDPASGDWNLTTIYPEPDKAVNP</sequence>
<gene>
    <name evidence="2" type="ORF">KDL01_06440</name>
</gene>
<feature type="region of interest" description="Disordered" evidence="1">
    <location>
        <begin position="58"/>
        <end position="113"/>
    </location>
</feature>
<dbReference type="Proteomes" id="UP000675781">
    <property type="component" value="Unassembled WGS sequence"/>
</dbReference>
<dbReference type="AlphaFoldDB" id="A0A941EJU7"/>
<accession>A0A941EJU7</accession>
<name>A0A941EJU7_9ACTN</name>
<feature type="compositionally biased region" description="Basic and acidic residues" evidence="1">
    <location>
        <begin position="89"/>
        <end position="113"/>
    </location>
</feature>
<evidence type="ECO:0000256" key="1">
    <source>
        <dbReference type="SAM" id="MobiDB-lite"/>
    </source>
</evidence>
<keyword evidence="3" id="KW-1185">Reference proteome</keyword>
<protein>
    <submittedName>
        <fullName evidence="2">Uncharacterized protein</fullName>
    </submittedName>
</protein>
<dbReference type="EMBL" id="JAGSOG010000018">
    <property type="protein sequence ID" value="MBR7832892.1"/>
    <property type="molecule type" value="Genomic_DNA"/>
</dbReference>
<comment type="caution">
    <text evidence="2">The sequence shown here is derived from an EMBL/GenBank/DDBJ whole genome shotgun (WGS) entry which is preliminary data.</text>
</comment>